<evidence type="ECO:0000313" key="3">
    <source>
        <dbReference type="Proteomes" id="UP001152561"/>
    </source>
</evidence>
<dbReference type="AlphaFoldDB" id="A0A9Q1RMG6"/>
<proteinExistence type="predicted"/>
<dbReference type="EMBL" id="JAJAGQ010000005">
    <property type="protein sequence ID" value="KAJ8563344.1"/>
    <property type="molecule type" value="Genomic_DNA"/>
</dbReference>
<evidence type="ECO:0000256" key="1">
    <source>
        <dbReference type="SAM" id="MobiDB-lite"/>
    </source>
</evidence>
<sequence>MRKWKRVRVSLRNQRKRPCCHTNPAPNPKSPPHRLSPLFSTSTFSFFDHSNISTNYKSKERTHTHTHSITFVIPSATAKFRSLRTRKIKFRNQHI</sequence>
<evidence type="ECO:0000313" key="2">
    <source>
        <dbReference type="EMBL" id="KAJ8563344.1"/>
    </source>
</evidence>
<protein>
    <submittedName>
        <fullName evidence="2">Uncharacterized protein</fullName>
    </submittedName>
</protein>
<accession>A0A9Q1RMG6</accession>
<comment type="caution">
    <text evidence="2">The sequence shown here is derived from an EMBL/GenBank/DDBJ whole genome shotgun (WGS) entry which is preliminary data.</text>
</comment>
<gene>
    <name evidence="2" type="ORF">K7X08_031796</name>
</gene>
<reference evidence="3" key="1">
    <citation type="journal article" date="2023" name="Proc. Natl. Acad. Sci. U.S.A.">
        <title>Genomic and structural basis for evolution of tropane alkaloid biosynthesis.</title>
        <authorList>
            <person name="Wanga Y.-J."/>
            <person name="Taina T."/>
            <person name="Yua J.-Y."/>
            <person name="Lia J."/>
            <person name="Xua B."/>
            <person name="Chenc J."/>
            <person name="D'Auriad J.C."/>
            <person name="Huanga J.-P."/>
            <person name="Huanga S.-X."/>
        </authorList>
    </citation>
    <scope>NUCLEOTIDE SEQUENCE [LARGE SCALE GENOMIC DNA]</scope>
    <source>
        <strain evidence="3">cv. KIB-2019</strain>
    </source>
</reference>
<feature type="region of interest" description="Disordered" evidence="1">
    <location>
        <begin position="1"/>
        <end position="34"/>
    </location>
</feature>
<organism evidence="2 3">
    <name type="scientific">Anisodus acutangulus</name>
    <dbReference type="NCBI Taxonomy" id="402998"/>
    <lineage>
        <taxon>Eukaryota</taxon>
        <taxon>Viridiplantae</taxon>
        <taxon>Streptophyta</taxon>
        <taxon>Embryophyta</taxon>
        <taxon>Tracheophyta</taxon>
        <taxon>Spermatophyta</taxon>
        <taxon>Magnoliopsida</taxon>
        <taxon>eudicotyledons</taxon>
        <taxon>Gunneridae</taxon>
        <taxon>Pentapetalae</taxon>
        <taxon>asterids</taxon>
        <taxon>lamiids</taxon>
        <taxon>Solanales</taxon>
        <taxon>Solanaceae</taxon>
        <taxon>Solanoideae</taxon>
        <taxon>Hyoscyameae</taxon>
        <taxon>Anisodus</taxon>
    </lineage>
</organism>
<dbReference type="Proteomes" id="UP001152561">
    <property type="component" value="Unassembled WGS sequence"/>
</dbReference>
<name>A0A9Q1RMG6_9SOLA</name>
<keyword evidence="3" id="KW-1185">Reference proteome</keyword>
<feature type="compositionally biased region" description="Basic residues" evidence="1">
    <location>
        <begin position="1"/>
        <end position="19"/>
    </location>
</feature>